<accession>A0AAP9KRH8</accession>
<keyword evidence="1 4" id="KW-0812">Transmembrane</keyword>
<feature type="transmembrane region" description="Helical" evidence="4">
    <location>
        <begin position="374"/>
        <end position="393"/>
    </location>
</feature>
<evidence type="ECO:0000313" key="6">
    <source>
        <dbReference type="EMBL" id="QGR09055.1"/>
    </source>
</evidence>
<reference evidence="7" key="1">
    <citation type="submission" date="2017-11" db="EMBL/GenBank/DDBJ databases">
        <title>Genome sequence of Pantoea sp. MSR2.</title>
        <authorList>
            <person name="Nascimento F.X."/>
        </authorList>
    </citation>
    <scope>NUCLEOTIDE SEQUENCE [LARGE SCALE GENOMIC DNA]</scope>
    <source>
        <strain evidence="7">MSR2</strain>
        <plasmid evidence="7">pmsr2a</plasmid>
    </source>
</reference>
<dbReference type="Pfam" id="PF07690">
    <property type="entry name" value="MFS_1"/>
    <property type="match status" value="1"/>
</dbReference>
<evidence type="ECO:0000256" key="3">
    <source>
        <dbReference type="ARBA" id="ARBA00023136"/>
    </source>
</evidence>
<dbReference type="PANTHER" id="PTHR23523:SF1">
    <property type="entry name" value="CYANATE TRANSPORT PROTEIN CYNX"/>
    <property type="match status" value="1"/>
</dbReference>
<sequence length="399" mass="42647">MIYLNVKINQQWRSTVKRTLPAIGLFTFMVFIVGLNLRPVMAAIGPLFTRIQQDIHLTATQVSLLTSLPVIMMGLAALAGPLLLRWLGEVKGIASGLILLVLACLARGVSQQGLMLIASALLAGIGIGLIQALMPALIKRRFTRHAGTLMALFTTGIMAGAALAAASAAPLAARSGLALTLALPALPALLALLLWRQMLRSHEPVEVQPRVQAINPRRTWLLLVFFGIGTGAYTLVLAWLPAFYQQHGWSARQSGFLLGALTLTEVVAGFVLSALIHRFPDRRRPLLLVLLLILAGLISLMMLGGEQAWLPTLLLGLGIGALFPLSLIVTLDHARTAEQAGALLSMVQGGGYLLAALMPLIAGMVRDHAASFDSAWALMSVGIVLLMGMALRLRPQLMT</sequence>
<feature type="transmembrane region" description="Helical" evidence="4">
    <location>
        <begin position="64"/>
        <end position="84"/>
    </location>
</feature>
<feature type="transmembrane region" description="Helical" evidence="4">
    <location>
        <begin position="115"/>
        <end position="137"/>
    </location>
</feature>
<dbReference type="InterPro" id="IPR036259">
    <property type="entry name" value="MFS_trans_sf"/>
</dbReference>
<evidence type="ECO:0000256" key="2">
    <source>
        <dbReference type="ARBA" id="ARBA00022989"/>
    </source>
</evidence>
<organism evidence="6 7">
    <name type="scientific">Pantoea phytobeneficialis</name>
    <dbReference type="NCBI Taxonomy" id="2052056"/>
    <lineage>
        <taxon>Bacteria</taxon>
        <taxon>Pseudomonadati</taxon>
        <taxon>Pseudomonadota</taxon>
        <taxon>Gammaproteobacteria</taxon>
        <taxon>Enterobacterales</taxon>
        <taxon>Erwiniaceae</taxon>
        <taxon>Pantoea</taxon>
    </lineage>
</organism>
<feature type="transmembrane region" description="Helical" evidence="4">
    <location>
        <begin position="220"/>
        <end position="244"/>
    </location>
</feature>
<dbReference type="InterPro" id="IPR052524">
    <property type="entry name" value="MFS_Cyanate_Porter"/>
</dbReference>
<feature type="transmembrane region" description="Helical" evidence="4">
    <location>
        <begin position="175"/>
        <end position="195"/>
    </location>
</feature>
<evidence type="ECO:0000256" key="4">
    <source>
        <dbReference type="SAM" id="Phobius"/>
    </source>
</evidence>
<evidence type="ECO:0000256" key="1">
    <source>
        <dbReference type="ARBA" id="ARBA00022692"/>
    </source>
</evidence>
<dbReference type="EMBL" id="CP024637">
    <property type="protein sequence ID" value="QGR09055.1"/>
    <property type="molecule type" value="Genomic_DNA"/>
</dbReference>
<proteinExistence type="predicted"/>
<dbReference type="PANTHER" id="PTHR23523">
    <property type="match status" value="1"/>
</dbReference>
<feature type="transmembrane region" description="Helical" evidence="4">
    <location>
        <begin position="91"/>
        <end position="109"/>
    </location>
</feature>
<dbReference type="KEGG" id="ppho:CTZ24_21620"/>
<feature type="transmembrane region" description="Helical" evidence="4">
    <location>
        <begin position="20"/>
        <end position="44"/>
    </location>
</feature>
<dbReference type="InterPro" id="IPR011701">
    <property type="entry name" value="MFS"/>
</dbReference>
<keyword evidence="6" id="KW-0614">Plasmid</keyword>
<evidence type="ECO:0000259" key="5">
    <source>
        <dbReference type="PROSITE" id="PS50850"/>
    </source>
</evidence>
<dbReference type="SUPFAM" id="SSF103473">
    <property type="entry name" value="MFS general substrate transporter"/>
    <property type="match status" value="1"/>
</dbReference>
<dbReference type="Proteomes" id="UP000424872">
    <property type="component" value="Plasmid pMSR2A"/>
</dbReference>
<feature type="domain" description="Major facilitator superfamily (MFS) profile" evidence="5">
    <location>
        <begin position="22"/>
        <end position="398"/>
    </location>
</feature>
<dbReference type="InterPro" id="IPR020846">
    <property type="entry name" value="MFS_dom"/>
</dbReference>
<dbReference type="PROSITE" id="PS50850">
    <property type="entry name" value="MFS"/>
    <property type="match status" value="1"/>
</dbReference>
<feature type="transmembrane region" description="Helical" evidence="4">
    <location>
        <begin position="309"/>
        <end position="331"/>
    </location>
</feature>
<feature type="transmembrane region" description="Helical" evidence="4">
    <location>
        <begin position="285"/>
        <end position="303"/>
    </location>
</feature>
<feature type="transmembrane region" description="Helical" evidence="4">
    <location>
        <begin position="149"/>
        <end position="169"/>
    </location>
</feature>
<evidence type="ECO:0000313" key="7">
    <source>
        <dbReference type="Proteomes" id="UP000424872"/>
    </source>
</evidence>
<feature type="transmembrane region" description="Helical" evidence="4">
    <location>
        <begin position="343"/>
        <end position="362"/>
    </location>
</feature>
<dbReference type="GO" id="GO:0022857">
    <property type="term" value="F:transmembrane transporter activity"/>
    <property type="evidence" value="ECO:0007669"/>
    <property type="project" value="InterPro"/>
</dbReference>
<dbReference type="AlphaFoldDB" id="A0AAP9KRH8"/>
<keyword evidence="3 4" id="KW-0472">Membrane</keyword>
<dbReference type="Gene3D" id="1.20.1250.20">
    <property type="entry name" value="MFS general substrate transporter like domains"/>
    <property type="match status" value="2"/>
</dbReference>
<feature type="transmembrane region" description="Helical" evidence="4">
    <location>
        <begin position="256"/>
        <end position="276"/>
    </location>
</feature>
<gene>
    <name evidence="6" type="ORF">CTZ24_21620</name>
</gene>
<name>A0AAP9KRH8_9GAMM</name>
<keyword evidence="2 4" id="KW-1133">Transmembrane helix</keyword>
<protein>
    <submittedName>
        <fullName evidence="6">MFS transporter</fullName>
    </submittedName>
</protein>
<geneLocation type="plasmid" evidence="7">
    <name>pmsr2a</name>
</geneLocation>